<dbReference type="STRING" id="1134435.AC731_007095"/>
<evidence type="ECO:0000313" key="2">
    <source>
        <dbReference type="Proteomes" id="UP000036902"/>
    </source>
</evidence>
<proteinExistence type="predicted"/>
<sequence length="76" mass="8942">MLERSQVVRDGEYIIDGERWWVHIIHRPGNGESVSLYDCDLAEWARRVSCSPPVYSKTKYMQMRRFQKAASLVSHD</sequence>
<reference evidence="2" key="1">
    <citation type="submission" date="2016-03" db="EMBL/GenBank/DDBJ databases">
        <authorList>
            <person name="Ma C."/>
            <person name="Zhou S."/>
            <person name="Yang G."/>
        </authorList>
    </citation>
    <scope>NUCLEOTIDE SEQUENCE [LARGE SCALE GENOMIC DNA]</scope>
    <source>
        <strain evidence="2">SgZ-1</strain>
    </source>
</reference>
<evidence type="ECO:0000313" key="1">
    <source>
        <dbReference type="EMBL" id="AMO36728.1"/>
    </source>
</evidence>
<name>A0A127K444_9RHOO</name>
<dbReference type="KEGG" id="thu:AC731_007095"/>
<dbReference type="RefSeq" id="WP_048702895.1">
    <property type="nucleotide sequence ID" value="NZ_CP014646.1"/>
</dbReference>
<keyword evidence="2" id="KW-1185">Reference proteome</keyword>
<dbReference type="Proteomes" id="UP000036902">
    <property type="component" value="Chromosome"/>
</dbReference>
<organism evidence="1 2">
    <name type="scientific">Thauera humireducens</name>
    <dbReference type="NCBI Taxonomy" id="1134435"/>
    <lineage>
        <taxon>Bacteria</taxon>
        <taxon>Pseudomonadati</taxon>
        <taxon>Pseudomonadota</taxon>
        <taxon>Betaproteobacteria</taxon>
        <taxon>Rhodocyclales</taxon>
        <taxon>Zoogloeaceae</taxon>
        <taxon>Thauera</taxon>
    </lineage>
</organism>
<accession>A0A127K444</accession>
<dbReference type="EMBL" id="CP014646">
    <property type="protein sequence ID" value="AMO36728.1"/>
    <property type="molecule type" value="Genomic_DNA"/>
</dbReference>
<protein>
    <submittedName>
        <fullName evidence="1">Uncharacterized protein</fullName>
    </submittedName>
</protein>
<gene>
    <name evidence="1" type="ORF">AC731_007095</name>
</gene>
<dbReference type="AlphaFoldDB" id="A0A127K444"/>